<organism evidence="1 2">
    <name type="scientific">Candidatus Iainarchaeum sp</name>
    <dbReference type="NCBI Taxonomy" id="3101447"/>
    <lineage>
        <taxon>Archaea</taxon>
        <taxon>Candidatus Iainarchaeota</taxon>
        <taxon>Candidatus Iainarchaeia</taxon>
        <taxon>Candidatus Iainarchaeales</taxon>
        <taxon>Candidatus Iainarchaeaceae</taxon>
        <taxon>Candidatus Iainarchaeum</taxon>
    </lineage>
</organism>
<evidence type="ECO:0000313" key="1">
    <source>
        <dbReference type="EMBL" id="HIH09314.1"/>
    </source>
</evidence>
<sequence length="128" mass="14172">MGKTLVAVLGIGKGTWGHVARLIADQPFEKALLISNEWGKENFSLEKEPNAAKMPQDKKPQFEWVMVNNRAGFEIIKDEIKKRLPEGEVAISLVSGSGKEHMAVLAALKEKKMGFEVVILTGNGTKYY</sequence>
<protein>
    <submittedName>
        <fullName evidence="1">Uncharacterized protein</fullName>
    </submittedName>
</protein>
<dbReference type="EMBL" id="DUGC01000030">
    <property type="protein sequence ID" value="HIH09314.1"/>
    <property type="molecule type" value="Genomic_DNA"/>
</dbReference>
<proteinExistence type="predicted"/>
<accession>A0A7J4IWW2</accession>
<gene>
    <name evidence="1" type="ORF">HA254_01450</name>
</gene>
<dbReference type="Proteomes" id="UP000565078">
    <property type="component" value="Unassembled WGS sequence"/>
</dbReference>
<name>A0A7J4IWW2_9ARCH</name>
<dbReference type="AlphaFoldDB" id="A0A7J4IWW2"/>
<evidence type="ECO:0000313" key="2">
    <source>
        <dbReference type="Proteomes" id="UP000565078"/>
    </source>
</evidence>
<reference evidence="2" key="1">
    <citation type="journal article" date="2020" name="bioRxiv">
        <title>A rank-normalized archaeal taxonomy based on genome phylogeny resolves widespread incomplete and uneven classifications.</title>
        <authorList>
            <person name="Rinke C."/>
            <person name="Chuvochina M."/>
            <person name="Mussig A.J."/>
            <person name="Chaumeil P.-A."/>
            <person name="Waite D.W."/>
            <person name="Whitman W.B."/>
            <person name="Parks D.H."/>
            <person name="Hugenholtz P."/>
        </authorList>
    </citation>
    <scope>NUCLEOTIDE SEQUENCE [LARGE SCALE GENOMIC DNA]</scope>
</reference>
<comment type="caution">
    <text evidence="1">The sequence shown here is derived from an EMBL/GenBank/DDBJ whole genome shotgun (WGS) entry which is preliminary data.</text>
</comment>